<reference evidence="1" key="1">
    <citation type="submission" date="2022-06" db="EMBL/GenBank/DDBJ databases">
        <title>Phylogenomic reconstructions and comparative analyses of Kickxellomycotina fungi.</title>
        <authorList>
            <person name="Reynolds N.K."/>
            <person name="Stajich J.E."/>
            <person name="Barry K."/>
            <person name="Grigoriev I.V."/>
            <person name="Crous P."/>
            <person name="Smith M.E."/>
        </authorList>
    </citation>
    <scope>NUCLEOTIDE SEQUENCE</scope>
    <source>
        <strain evidence="1">RSA 2271</strain>
    </source>
</reference>
<feature type="non-terminal residue" evidence="1">
    <location>
        <position position="152"/>
    </location>
</feature>
<dbReference type="Proteomes" id="UP001145114">
    <property type="component" value="Unassembled WGS sequence"/>
</dbReference>
<sequence>GSSSQRSYCTTARPHRQTTSAVNTTRPVLIIGGCALDVTSRIGEYAGIVRSKPLTASSFPGKVTMSVGGVAQNIARAAHLLGAHTLFASAVGDDSHGSLVVNDLKRVGLNTAHLQTLPGSRTAVYNAIHDNLGDLIAAVADMDINHQISIPQ</sequence>
<evidence type="ECO:0000313" key="2">
    <source>
        <dbReference type="Proteomes" id="UP001145114"/>
    </source>
</evidence>
<protein>
    <submittedName>
        <fullName evidence="1">Uncharacterized protein</fullName>
    </submittedName>
</protein>
<name>A0ACC1HJY9_9FUNG</name>
<organism evidence="1 2">
    <name type="scientific">Spiromyces aspiralis</name>
    <dbReference type="NCBI Taxonomy" id="68401"/>
    <lineage>
        <taxon>Eukaryota</taxon>
        <taxon>Fungi</taxon>
        <taxon>Fungi incertae sedis</taxon>
        <taxon>Zoopagomycota</taxon>
        <taxon>Kickxellomycotina</taxon>
        <taxon>Kickxellomycetes</taxon>
        <taxon>Kickxellales</taxon>
        <taxon>Kickxellaceae</taxon>
        <taxon>Spiromyces</taxon>
    </lineage>
</organism>
<accession>A0ACC1HJY9</accession>
<proteinExistence type="predicted"/>
<evidence type="ECO:0000313" key="1">
    <source>
        <dbReference type="EMBL" id="KAJ1676517.1"/>
    </source>
</evidence>
<keyword evidence="2" id="KW-1185">Reference proteome</keyword>
<dbReference type="EMBL" id="JAMZIH010003973">
    <property type="protein sequence ID" value="KAJ1676517.1"/>
    <property type="molecule type" value="Genomic_DNA"/>
</dbReference>
<feature type="non-terminal residue" evidence="1">
    <location>
        <position position="1"/>
    </location>
</feature>
<gene>
    <name evidence="1" type="ORF">EV182_008044</name>
</gene>
<comment type="caution">
    <text evidence="1">The sequence shown here is derived from an EMBL/GenBank/DDBJ whole genome shotgun (WGS) entry which is preliminary data.</text>
</comment>